<accession>A0A367UFT0</accession>
<evidence type="ECO:0000313" key="2">
    <source>
        <dbReference type="Proteomes" id="UP000252419"/>
    </source>
</evidence>
<keyword evidence="2" id="KW-1185">Reference proteome</keyword>
<gene>
    <name evidence="1" type="ORF">TH5_04975</name>
</gene>
<dbReference type="Proteomes" id="UP000252419">
    <property type="component" value="Unassembled WGS sequence"/>
</dbReference>
<name>A0A367UFT0_9PROT</name>
<comment type="caution">
    <text evidence="1">The sequence shown here is derived from an EMBL/GenBank/DDBJ whole genome shotgun (WGS) entry which is preliminary data.</text>
</comment>
<sequence>MKSGNAEDQQARIASALDRLTELVGLAMGPMDHSEMPKGWSSMAGFVPALRQRLHPWGEVRLRCPSKARGVCSGQQGLGRGRSGAI</sequence>
<proteinExistence type="predicted"/>
<organism evidence="1 2">
    <name type="scientific">Thalassospira xianhensis MCCC 1A02616</name>
    <dbReference type="NCBI Taxonomy" id="1177929"/>
    <lineage>
        <taxon>Bacteria</taxon>
        <taxon>Pseudomonadati</taxon>
        <taxon>Pseudomonadota</taxon>
        <taxon>Alphaproteobacteria</taxon>
        <taxon>Rhodospirillales</taxon>
        <taxon>Thalassospiraceae</taxon>
        <taxon>Thalassospira</taxon>
    </lineage>
</organism>
<dbReference type="EMBL" id="JPWA01000004">
    <property type="protein sequence ID" value="RCK06881.1"/>
    <property type="molecule type" value="Genomic_DNA"/>
</dbReference>
<dbReference type="AlphaFoldDB" id="A0A367UFT0"/>
<evidence type="ECO:0000313" key="1">
    <source>
        <dbReference type="EMBL" id="RCK06881.1"/>
    </source>
</evidence>
<protein>
    <submittedName>
        <fullName evidence="1">Uncharacterized protein</fullName>
    </submittedName>
</protein>
<reference evidence="1 2" key="1">
    <citation type="submission" date="2014-07" db="EMBL/GenBank/DDBJ databases">
        <title>Draft genome sequence of Thalassospira xianhensis P-4 (MCCC 1A02616).</title>
        <authorList>
            <person name="Lai Q."/>
            <person name="Shao Z."/>
        </authorList>
    </citation>
    <scope>NUCLEOTIDE SEQUENCE [LARGE SCALE GENOMIC DNA]</scope>
    <source>
        <strain evidence="1 2">MCCC 1A02616</strain>
    </source>
</reference>